<evidence type="ECO:0000313" key="6">
    <source>
        <dbReference type="EMBL" id="SFQ13975.1"/>
    </source>
</evidence>
<evidence type="ECO:0000259" key="5">
    <source>
        <dbReference type="PROSITE" id="PS50931"/>
    </source>
</evidence>
<dbReference type="GeneID" id="35873348"/>
<feature type="domain" description="HTH lysR-type" evidence="5">
    <location>
        <begin position="3"/>
        <end position="60"/>
    </location>
</feature>
<dbReference type="RefSeq" id="WP_017012248.1">
    <property type="nucleotide sequence ID" value="NZ_FOWR01000043.1"/>
</dbReference>
<dbReference type="PRINTS" id="PR00039">
    <property type="entry name" value="HTHLYSR"/>
</dbReference>
<dbReference type="GO" id="GO:0003700">
    <property type="term" value="F:DNA-binding transcription factor activity"/>
    <property type="evidence" value="ECO:0007669"/>
    <property type="project" value="InterPro"/>
</dbReference>
<dbReference type="InterPro" id="IPR036388">
    <property type="entry name" value="WH-like_DNA-bd_sf"/>
</dbReference>
<dbReference type="SUPFAM" id="SSF53850">
    <property type="entry name" value="Periplasmic binding protein-like II"/>
    <property type="match status" value="1"/>
</dbReference>
<organism evidence="6 7">
    <name type="scientific">Enterovibrio norvegicus DSM 15893</name>
    <dbReference type="NCBI Taxonomy" id="1121869"/>
    <lineage>
        <taxon>Bacteria</taxon>
        <taxon>Pseudomonadati</taxon>
        <taxon>Pseudomonadota</taxon>
        <taxon>Gammaproteobacteria</taxon>
        <taxon>Vibrionales</taxon>
        <taxon>Vibrionaceae</taxon>
        <taxon>Enterovibrio</taxon>
    </lineage>
</organism>
<reference evidence="6 7" key="1">
    <citation type="submission" date="2016-10" db="EMBL/GenBank/DDBJ databases">
        <authorList>
            <person name="de Groot N.N."/>
        </authorList>
    </citation>
    <scope>NUCLEOTIDE SEQUENCE [LARGE SCALE GENOMIC DNA]</scope>
    <source>
        <strain evidence="6 7">DSM 15893</strain>
    </source>
</reference>
<dbReference type="PANTHER" id="PTHR30126:SF94">
    <property type="entry name" value="LYSR FAMILY TRANSCRIPTIONAL REGULATOR"/>
    <property type="match status" value="1"/>
</dbReference>
<gene>
    <name evidence="6" type="ORF">SAMN03084138_04158</name>
</gene>
<dbReference type="AlphaFoldDB" id="A0A1I5W2L1"/>
<evidence type="ECO:0000256" key="4">
    <source>
        <dbReference type="ARBA" id="ARBA00023163"/>
    </source>
</evidence>
<sequence length="302" mass="34295">MSVSLRQLHVFVTVAQEKTITAASALLYLSKPAVSMALTELEKHLGHKLFERVNNRLMINEHGRRLLPLADELLTRSHEISTVLDHDDTLTGHLRIGASDTIGNQMVPFLLRDFRAETHHTDQELVISNSQAIIDQLAAFELDVGLIEGQGESKHLLNKTDLVMTPWLSDEMCIACAVDDPLTKHEQLTLFALENHTWVLREPGSGTREHFLSRVAPRLEEWTMAFELRNTEAIINCASAGLGLAYLSRHAARHAVADNRLSLLELPLDLRRQYWLVHHKDKHFSPLLTRFVSFSQRWQVSD</sequence>
<dbReference type="SUPFAM" id="SSF46785">
    <property type="entry name" value="Winged helix' DNA-binding domain"/>
    <property type="match status" value="1"/>
</dbReference>
<dbReference type="Gene3D" id="1.10.10.10">
    <property type="entry name" value="Winged helix-like DNA-binding domain superfamily/Winged helix DNA-binding domain"/>
    <property type="match status" value="1"/>
</dbReference>
<dbReference type="PROSITE" id="PS50931">
    <property type="entry name" value="HTH_LYSR"/>
    <property type="match status" value="1"/>
</dbReference>
<keyword evidence="2" id="KW-0805">Transcription regulation</keyword>
<evidence type="ECO:0000256" key="3">
    <source>
        <dbReference type="ARBA" id="ARBA00023125"/>
    </source>
</evidence>
<evidence type="ECO:0000256" key="2">
    <source>
        <dbReference type="ARBA" id="ARBA00023015"/>
    </source>
</evidence>
<dbReference type="InterPro" id="IPR000847">
    <property type="entry name" value="LysR_HTH_N"/>
</dbReference>
<name>A0A1I5W2L1_9GAMM</name>
<evidence type="ECO:0000313" key="7">
    <source>
        <dbReference type="Proteomes" id="UP000182692"/>
    </source>
</evidence>
<dbReference type="PANTHER" id="PTHR30126">
    <property type="entry name" value="HTH-TYPE TRANSCRIPTIONAL REGULATOR"/>
    <property type="match status" value="1"/>
</dbReference>
<dbReference type="InterPro" id="IPR036390">
    <property type="entry name" value="WH_DNA-bd_sf"/>
</dbReference>
<evidence type="ECO:0000256" key="1">
    <source>
        <dbReference type="ARBA" id="ARBA00009437"/>
    </source>
</evidence>
<comment type="similarity">
    <text evidence="1">Belongs to the LysR transcriptional regulatory family.</text>
</comment>
<proteinExistence type="inferred from homology"/>
<protein>
    <submittedName>
        <fullName evidence="6">DNA-binding transcriptional regulator, LysR family</fullName>
    </submittedName>
</protein>
<dbReference type="Proteomes" id="UP000182692">
    <property type="component" value="Unassembled WGS sequence"/>
</dbReference>
<dbReference type="Pfam" id="PF03466">
    <property type="entry name" value="LysR_substrate"/>
    <property type="match status" value="1"/>
</dbReference>
<keyword evidence="4" id="KW-0804">Transcription</keyword>
<dbReference type="EMBL" id="FOWR01000043">
    <property type="protein sequence ID" value="SFQ13975.1"/>
    <property type="molecule type" value="Genomic_DNA"/>
</dbReference>
<dbReference type="STRING" id="1121869.SAMN03084138_04158"/>
<keyword evidence="3 6" id="KW-0238">DNA-binding</keyword>
<dbReference type="OrthoDB" id="9808620at2"/>
<accession>A0A1I5W2L1</accession>
<dbReference type="GO" id="GO:0000976">
    <property type="term" value="F:transcription cis-regulatory region binding"/>
    <property type="evidence" value="ECO:0007669"/>
    <property type="project" value="TreeGrafter"/>
</dbReference>
<dbReference type="InterPro" id="IPR005119">
    <property type="entry name" value="LysR_subst-bd"/>
</dbReference>
<dbReference type="Gene3D" id="3.40.190.290">
    <property type="match status" value="1"/>
</dbReference>
<dbReference type="Pfam" id="PF00126">
    <property type="entry name" value="HTH_1"/>
    <property type="match status" value="1"/>
</dbReference>